<name>A0A6A1UFA3_9ROSI</name>
<dbReference type="Proteomes" id="UP000516437">
    <property type="component" value="Unassembled WGS sequence"/>
</dbReference>
<dbReference type="CDD" id="cd00054">
    <property type="entry name" value="EGF_CA"/>
    <property type="match status" value="1"/>
</dbReference>
<dbReference type="OrthoDB" id="4062651at2759"/>
<dbReference type="InterPro" id="IPR011009">
    <property type="entry name" value="Kinase-like_dom_sf"/>
</dbReference>
<keyword evidence="14" id="KW-0675">Receptor</keyword>
<dbReference type="GO" id="GO:0005524">
    <property type="term" value="F:ATP binding"/>
    <property type="evidence" value="ECO:0007669"/>
    <property type="project" value="UniProtKB-KW"/>
</dbReference>
<evidence type="ECO:0000259" key="13">
    <source>
        <dbReference type="PROSITE" id="PS50011"/>
    </source>
</evidence>
<dbReference type="EMBL" id="RXIC02000503">
    <property type="protein sequence ID" value="KAB1199041.1"/>
    <property type="molecule type" value="Genomic_DNA"/>
</dbReference>
<evidence type="ECO:0000256" key="6">
    <source>
        <dbReference type="ARBA" id="ARBA00022777"/>
    </source>
</evidence>
<keyword evidence="9" id="KW-0325">Glycoprotein</keyword>
<proteinExistence type="predicted"/>
<feature type="signal peptide" evidence="12">
    <location>
        <begin position="1"/>
        <end position="19"/>
    </location>
</feature>
<feature type="chain" id="PRO_5025646860" evidence="12">
    <location>
        <begin position="20"/>
        <end position="624"/>
    </location>
</feature>
<protein>
    <submittedName>
        <fullName evidence="14">Wall-associated receptor kinase-like 9</fullName>
    </submittedName>
</protein>
<dbReference type="InterPro" id="IPR018097">
    <property type="entry name" value="EGF_Ca-bd_CS"/>
</dbReference>
<feature type="transmembrane region" description="Helical" evidence="11">
    <location>
        <begin position="345"/>
        <end position="366"/>
    </location>
</feature>
<dbReference type="InterPro" id="IPR025287">
    <property type="entry name" value="WAK_GUB"/>
</dbReference>
<keyword evidence="11" id="KW-0472">Membrane</keyword>
<dbReference type="GO" id="GO:0030247">
    <property type="term" value="F:polysaccharide binding"/>
    <property type="evidence" value="ECO:0007669"/>
    <property type="project" value="InterPro"/>
</dbReference>
<keyword evidence="3" id="KW-0808">Transferase</keyword>
<dbReference type="Pfam" id="PF13947">
    <property type="entry name" value="GUB_WAK_bind"/>
    <property type="match status" value="1"/>
</dbReference>
<dbReference type="GO" id="GO:0004674">
    <property type="term" value="F:protein serine/threonine kinase activity"/>
    <property type="evidence" value="ECO:0007669"/>
    <property type="project" value="UniProtKB-KW"/>
</dbReference>
<evidence type="ECO:0000256" key="1">
    <source>
        <dbReference type="ARBA" id="ARBA00004479"/>
    </source>
</evidence>
<dbReference type="AlphaFoldDB" id="A0A6A1UFA3"/>
<keyword evidence="8" id="KW-1015">Disulfide bond</keyword>
<keyword evidence="11" id="KW-1133">Transmembrane helix</keyword>
<dbReference type="GO" id="GO:0005886">
    <property type="term" value="C:plasma membrane"/>
    <property type="evidence" value="ECO:0007669"/>
    <property type="project" value="TreeGrafter"/>
</dbReference>
<keyword evidence="15" id="KW-1185">Reference proteome</keyword>
<sequence>MALRLVFPIILLFCSLAGAADVINSKCQARCGNVNITYPFGIGAGCYLDDWFEIVCDGEGNSSDPATARPYLRRLVPKLEVLEIQKEASRYYYSGRSTVRVNYPILRTCGTSYNEAPSKQPNSLEGSPFLFSDVSNSFVAMGCNNLALMTSVAGRVSYGGCTNDPIHCTNSTTSTNSSSCNSSTDNCYCELKAIPSGLSQFTTTIRPVNPGDNSGGCKSAFLVDRFWFSRNNFTMSNPLLHPSHVPMVLEWGINQTSRDSLYPTGSTTGAPWDRGFSCTYSRYTSNNSYYYCYCVSGYEGNPYLPGGCQDIDECEAPKGRNPCGSKRCKNTRGDYRCLRHQVVDIIIGIGTSLGALLMIIGGWFSFKLLKKRQTIKAKEKFFKRNGGLLLQQQLSSSEGVVEHTKLFSSKDLEKATDHFNANRVLGQGGQGTVYKGMNIVKLLGCCLETEVPLLVYEFIPNGTLFQYLNGENEEFPATWDMRLRIATEVARALFYLHSAASSPIFHRNIKSTNILLDDKYRAKIADFRTSRRVLKEAEKQEIIAVANLANRCLNLNGKKRPTMGEVTMALEAIQGKAPNDQQNNEVVEDVRIEMYDQHDVFSTSSMSGMDSGTATEALLTSKSG</sequence>
<keyword evidence="4 12" id="KW-0732">Signal</keyword>
<evidence type="ECO:0000313" key="15">
    <source>
        <dbReference type="Proteomes" id="UP000516437"/>
    </source>
</evidence>
<organism evidence="14 15">
    <name type="scientific">Morella rubra</name>
    <name type="common">Chinese bayberry</name>
    <dbReference type="NCBI Taxonomy" id="262757"/>
    <lineage>
        <taxon>Eukaryota</taxon>
        <taxon>Viridiplantae</taxon>
        <taxon>Streptophyta</taxon>
        <taxon>Embryophyta</taxon>
        <taxon>Tracheophyta</taxon>
        <taxon>Spermatophyta</taxon>
        <taxon>Magnoliopsida</taxon>
        <taxon>eudicotyledons</taxon>
        <taxon>Gunneridae</taxon>
        <taxon>Pentapetalae</taxon>
        <taxon>rosids</taxon>
        <taxon>fabids</taxon>
        <taxon>Fagales</taxon>
        <taxon>Myricaceae</taxon>
        <taxon>Morella</taxon>
    </lineage>
</organism>
<dbReference type="GO" id="GO:0007166">
    <property type="term" value="P:cell surface receptor signaling pathway"/>
    <property type="evidence" value="ECO:0007669"/>
    <property type="project" value="InterPro"/>
</dbReference>
<accession>A0A6A1UFA3</accession>
<evidence type="ECO:0000256" key="11">
    <source>
        <dbReference type="SAM" id="Phobius"/>
    </source>
</evidence>
<dbReference type="PROSITE" id="PS01187">
    <property type="entry name" value="EGF_CA"/>
    <property type="match status" value="1"/>
</dbReference>
<dbReference type="Gene3D" id="2.10.25.10">
    <property type="entry name" value="Laminin"/>
    <property type="match status" value="1"/>
</dbReference>
<reference evidence="14 15" key="1">
    <citation type="journal article" date="2019" name="Plant Biotechnol. J.">
        <title>The red bayberry genome and genetic basis of sex determination.</title>
        <authorList>
            <person name="Jia H.M."/>
            <person name="Jia H.J."/>
            <person name="Cai Q.L."/>
            <person name="Wang Y."/>
            <person name="Zhao H.B."/>
            <person name="Yang W.F."/>
            <person name="Wang G.Y."/>
            <person name="Li Y.H."/>
            <person name="Zhan D.L."/>
            <person name="Shen Y.T."/>
            <person name="Niu Q.F."/>
            <person name="Chang L."/>
            <person name="Qiu J."/>
            <person name="Zhao L."/>
            <person name="Xie H.B."/>
            <person name="Fu W.Y."/>
            <person name="Jin J."/>
            <person name="Li X.W."/>
            <person name="Jiao Y."/>
            <person name="Zhou C.C."/>
            <person name="Tu T."/>
            <person name="Chai C.Y."/>
            <person name="Gao J.L."/>
            <person name="Fan L.J."/>
            <person name="van de Weg E."/>
            <person name="Wang J.Y."/>
            <person name="Gao Z.S."/>
        </authorList>
    </citation>
    <scope>NUCLEOTIDE SEQUENCE [LARGE SCALE GENOMIC DNA]</scope>
    <source>
        <tissue evidence="14">Leaves</tissue>
    </source>
</reference>
<dbReference type="PROSITE" id="PS50011">
    <property type="entry name" value="PROTEIN_KINASE_DOM"/>
    <property type="match status" value="1"/>
</dbReference>
<evidence type="ECO:0000256" key="2">
    <source>
        <dbReference type="ARBA" id="ARBA00022527"/>
    </source>
</evidence>
<evidence type="ECO:0000256" key="7">
    <source>
        <dbReference type="ARBA" id="ARBA00022840"/>
    </source>
</evidence>
<keyword evidence="6 14" id="KW-0418">Kinase</keyword>
<dbReference type="InterPro" id="IPR045274">
    <property type="entry name" value="WAK-like"/>
</dbReference>
<dbReference type="PANTHER" id="PTHR27005">
    <property type="entry name" value="WALL-ASSOCIATED RECEPTOR KINASE-LIKE 21"/>
    <property type="match status" value="1"/>
</dbReference>
<evidence type="ECO:0000256" key="12">
    <source>
        <dbReference type="SAM" id="SignalP"/>
    </source>
</evidence>
<keyword evidence="7" id="KW-0067">ATP-binding</keyword>
<dbReference type="Gene3D" id="1.10.510.10">
    <property type="entry name" value="Transferase(Phosphotransferase) domain 1"/>
    <property type="match status" value="1"/>
</dbReference>
<dbReference type="GO" id="GO:0005509">
    <property type="term" value="F:calcium ion binding"/>
    <property type="evidence" value="ECO:0007669"/>
    <property type="project" value="InterPro"/>
</dbReference>
<evidence type="ECO:0000256" key="5">
    <source>
        <dbReference type="ARBA" id="ARBA00022741"/>
    </source>
</evidence>
<comment type="subcellular location">
    <subcellularLocation>
        <location evidence="1">Membrane</location>
        <topology evidence="1">Single-pass type I membrane protein</topology>
    </subcellularLocation>
</comment>
<dbReference type="PANTHER" id="PTHR27005:SF280">
    <property type="entry name" value="WALL-ASSOCIATED RECEPTOR KINASE-LIKE 8"/>
    <property type="match status" value="1"/>
</dbReference>
<evidence type="ECO:0000256" key="9">
    <source>
        <dbReference type="ARBA" id="ARBA00023180"/>
    </source>
</evidence>
<evidence type="ECO:0000256" key="8">
    <source>
        <dbReference type="ARBA" id="ARBA00023157"/>
    </source>
</evidence>
<evidence type="ECO:0000256" key="3">
    <source>
        <dbReference type="ARBA" id="ARBA00022679"/>
    </source>
</evidence>
<keyword evidence="2" id="KW-0723">Serine/threonine-protein kinase</keyword>
<dbReference type="InterPro" id="IPR000719">
    <property type="entry name" value="Prot_kinase_dom"/>
</dbReference>
<evidence type="ECO:0000313" key="14">
    <source>
        <dbReference type="EMBL" id="KAB1199041.1"/>
    </source>
</evidence>
<dbReference type="Gene3D" id="3.30.200.20">
    <property type="entry name" value="Phosphorylase Kinase, domain 1"/>
    <property type="match status" value="1"/>
</dbReference>
<dbReference type="InterPro" id="IPR001245">
    <property type="entry name" value="Ser-Thr/Tyr_kinase_cat_dom"/>
</dbReference>
<dbReference type="SUPFAM" id="SSF56112">
    <property type="entry name" value="Protein kinase-like (PK-like)"/>
    <property type="match status" value="1"/>
</dbReference>
<evidence type="ECO:0000256" key="4">
    <source>
        <dbReference type="ARBA" id="ARBA00022729"/>
    </source>
</evidence>
<keyword evidence="5" id="KW-0547">Nucleotide-binding</keyword>
<gene>
    <name evidence="14" type="ORF">CJ030_MR0G028249</name>
</gene>
<keyword evidence="11" id="KW-0812">Transmembrane</keyword>
<dbReference type="Pfam" id="PF07714">
    <property type="entry name" value="PK_Tyr_Ser-Thr"/>
    <property type="match status" value="1"/>
</dbReference>
<evidence type="ECO:0000256" key="10">
    <source>
        <dbReference type="SAM" id="MobiDB-lite"/>
    </source>
</evidence>
<feature type="region of interest" description="Disordered" evidence="10">
    <location>
        <begin position="603"/>
        <end position="624"/>
    </location>
</feature>
<comment type="caution">
    <text evidence="14">The sequence shown here is derived from an EMBL/GenBank/DDBJ whole genome shotgun (WGS) entry which is preliminary data.</text>
</comment>
<feature type="compositionally biased region" description="Low complexity" evidence="10">
    <location>
        <begin position="603"/>
        <end position="613"/>
    </location>
</feature>
<feature type="domain" description="Protein kinase" evidence="13">
    <location>
        <begin position="341"/>
        <end position="624"/>
    </location>
</feature>